<protein>
    <submittedName>
        <fullName evidence="1">Uncharacterized protein</fullName>
    </submittedName>
</protein>
<evidence type="ECO:0000313" key="2">
    <source>
        <dbReference type="Proteomes" id="UP000564496"/>
    </source>
</evidence>
<accession>A0A7Z0DSJ6</accession>
<gene>
    <name evidence="1" type="ORF">BJ988_005214</name>
</gene>
<evidence type="ECO:0000313" key="1">
    <source>
        <dbReference type="EMBL" id="NYI80566.1"/>
    </source>
</evidence>
<keyword evidence="2" id="KW-1185">Reference proteome</keyword>
<sequence>MAMRVEKSGEESSHLVLVSPEGRTRAIELDGVEGARISWTEHGITTSDPEHDYVISNAGLTELTRRSGDKPLEATREWFRVQSGPGTLVGFSKTDSSGGGFVTYIDGDSGKATSRVSPYGATSTAAVCGERVFSPGRGTDTKAFEDDSQSVPESELDRAALTSAHPHDGTDILSTLEPASAPGVTSPCADGIVYEPWQDDEGQDFVRTWNTEKGLPSDQTAVDHAVDYPADASHSAAKALKVVGDQLVWVDDYALWSAPLPSGSAPIQARRVGQLTGEIGLDAGALAYSSNAAYTVAKDGDLHRRPLSKRGHDRAWTELTELNLVRTDLATGKPSLALEVDVKDVDFPTEDVYVTALAVNPEWSAEQGG</sequence>
<dbReference type="RefSeq" id="WP_179660739.1">
    <property type="nucleotide sequence ID" value="NZ_JACBZR010000001.1"/>
</dbReference>
<dbReference type="EMBL" id="JACBZR010000001">
    <property type="protein sequence ID" value="NYI80566.1"/>
    <property type="molecule type" value="Genomic_DNA"/>
</dbReference>
<proteinExistence type="predicted"/>
<dbReference type="AlphaFoldDB" id="A0A7Z0DSJ6"/>
<dbReference type="Proteomes" id="UP000564496">
    <property type="component" value="Unassembled WGS sequence"/>
</dbReference>
<reference evidence="1 2" key="1">
    <citation type="submission" date="2020-07" db="EMBL/GenBank/DDBJ databases">
        <title>Sequencing the genomes of 1000 actinobacteria strains.</title>
        <authorList>
            <person name="Klenk H.-P."/>
        </authorList>
    </citation>
    <scope>NUCLEOTIDE SEQUENCE [LARGE SCALE GENOMIC DNA]</scope>
    <source>
        <strain evidence="1 2">DSM 26487</strain>
    </source>
</reference>
<comment type="caution">
    <text evidence="1">The sequence shown here is derived from an EMBL/GenBank/DDBJ whole genome shotgun (WGS) entry which is preliminary data.</text>
</comment>
<organism evidence="1 2">
    <name type="scientific">Nocardioides panzhihuensis</name>
    <dbReference type="NCBI Taxonomy" id="860243"/>
    <lineage>
        <taxon>Bacteria</taxon>
        <taxon>Bacillati</taxon>
        <taxon>Actinomycetota</taxon>
        <taxon>Actinomycetes</taxon>
        <taxon>Propionibacteriales</taxon>
        <taxon>Nocardioidaceae</taxon>
        <taxon>Nocardioides</taxon>
    </lineage>
</organism>
<name>A0A7Z0DSJ6_9ACTN</name>